<dbReference type="EMBL" id="WIXP02000008">
    <property type="protein sequence ID" value="KAF6206098.1"/>
    <property type="molecule type" value="Genomic_DNA"/>
</dbReference>
<keyword evidence="3" id="KW-1185">Reference proteome</keyword>
<sequence>MSDQPLDLRSPERDPEEPANRRVDSQSRRLGASAVQRVDSLEKICRTGAIGGYPRECQNGTYWSTTTTKSKENDDLVEKNLKGNVDLVATENDRDDHEVSPGSPAIDSDDLPKLPSQENF</sequence>
<gene>
    <name evidence="2" type="ORF">GE061_017323</name>
</gene>
<protein>
    <submittedName>
        <fullName evidence="2">Uncharacterized protein</fullName>
    </submittedName>
</protein>
<feature type="region of interest" description="Disordered" evidence="1">
    <location>
        <begin position="88"/>
        <end position="120"/>
    </location>
</feature>
<dbReference type="AlphaFoldDB" id="A0A8S9XCW4"/>
<feature type="region of interest" description="Disordered" evidence="1">
    <location>
        <begin position="1"/>
        <end position="33"/>
    </location>
</feature>
<dbReference type="Proteomes" id="UP000466442">
    <property type="component" value="Unassembled WGS sequence"/>
</dbReference>
<reference evidence="2" key="1">
    <citation type="journal article" date="2021" name="Mol. Ecol. Resour.">
        <title>Apolygus lucorum genome provides insights into omnivorousness and mesophyll feeding.</title>
        <authorList>
            <person name="Liu Y."/>
            <person name="Liu H."/>
            <person name="Wang H."/>
            <person name="Huang T."/>
            <person name="Liu B."/>
            <person name="Yang B."/>
            <person name="Yin L."/>
            <person name="Li B."/>
            <person name="Zhang Y."/>
            <person name="Zhang S."/>
            <person name="Jiang F."/>
            <person name="Zhang X."/>
            <person name="Ren Y."/>
            <person name="Wang B."/>
            <person name="Wang S."/>
            <person name="Lu Y."/>
            <person name="Wu K."/>
            <person name="Fan W."/>
            <person name="Wang G."/>
        </authorList>
    </citation>
    <scope>NUCLEOTIDE SEQUENCE</scope>
    <source>
        <strain evidence="2">12Hb</strain>
    </source>
</reference>
<proteinExistence type="predicted"/>
<evidence type="ECO:0000256" key="1">
    <source>
        <dbReference type="SAM" id="MobiDB-lite"/>
    </source>
</evidence>
<accession>A0A8S9XCW4</accession>
<evidence type="ECO:0000313" key="3">
    <source>
        <dbReference type="Proteomes" id="UP000466442"/>
    </source>
</evidence>
<evidence type="ECO:0000313" key="2">
    <source>
        <dbReference type="EMBL" id="KAF6206098.1"/>
    </source>
</evidence>
<name>A0A8S9XCW4_APOLU</name>
<organism evidence="2 3">
    <name type="scientific">Apolygus lucorum</name>
    <name type="common">Small green plant bug</name>
    <name type="synonym">Lygocoris lucorum</name>
    <dbReference type="NCBI Taxonomy" id="248454"/>
    <lineage>
        <taxon>Eukaryota</taxon>
        <taxon>Metazoa</taxon>
        <taxon>Ecdysozoa</taxon>
        <taxon>Arthropoda</taxon>
        <taxon>Hexapoda</taxon>
        <taxon>Insecta</taxon>
        <taxon>Pterygota</taxon>
        <taxon>Neoptera</taxon>
        <taxon>Paraneoptera</taxon>
        <taxon>Hemiptera</taxon>
        <taxon>Heteroptera</taxon>
        <taxon>Panheteroptera</taxon>
        <taxon>Cimicomorpha</taxon>
        <taxon>Miridae</taxon>
        <taxon>Mirini</taxon>
        <taxon>Apolygus</taxon>
    </lineage>
</organism>
<feature type="compositionally biased region" description="Basic and acidic residues" evidence="1">
    <location>
        <begin position="9"/>
        <end position="27"/>
    </location>
</feature>
<comment type="caution">
    <text evidence="2">The sequence shown here is derived from an EMBL/GenBank/DDBJ whole genome shotgun (WGS) entry which is preliminary data.</text>
</comment>